<dbReference type="InterPro" id="IPR039859">
    <property type="entry name" value="PFA4/ZDH16/20/ERF2-like"/>
</dbReference>
<organism evidence="9 11">
    <name type="scientific">Didymodactylos carnosus</name>
    <dbReference type="NCBI Taxonomy" id="1234261"/>
    <lineage>
        <taxon>Eukaryota</taxon>
        <taxon>Metazoa</taxon>
        <taxon>Spiralia</taxon>
        <taxon>Gnathifera</taxon>
        <taxon>Rotifera</taxon>
        <taxon>Eurotatoria</taxon>
        <taxon>Bdelloidea</taxon>
        <taxon>Philodinida</taxon>
        <taxon>Philodinidae</taxon>
        <taxon>Didymodactylos</taxon>
    </lineage>
</organism>
<comment type="subcellular location">
    <subcellularLocation>
        <location evidence="1">Membrane</location>
        <topology evidence="1">Multi-pass membrane protein</topology>
    </subcellularLocation>
</comment>
<dbReference type="Proteomes" id="UP000663829">
    <property type="component" value="Unassembled WGS sequence"/>
</dbReference>
<dbReference type="GO" id="GO:0019706">
    <property type="term" value="F:protein-cysteine S-palmitoyltransferase activity"/>
    <property type="evidence" value="ECO:0007669"/>
    <property type="project" value="UniProtKB-EC"/>
</dbReference>
<comment type="similarity">
    <text evidence="7">Belongs to the DHHC palmitoyltransferase family.</text>
</comment>
<accession>A0A813XLT7</accession>
<evidence type="ECO:0000313" key="10">
    <source>
        <dbReference type="EMBL" id="CAF3654316.1"/>
    </source>
</evidence>
<keyword evidence="6 7" id="KW-0012">Acyltransferase</keyword>
<gene>
    <name evidence="9" type="ORF">GPM918_LOCUS6885</name>
    <name evidence="10" type="ORF">SRO942_LOCUS6885</name>
</gene>
<keyword evidence="3 7" id="KW-0812">Transmembrane</keyword>
<dbReference type="PROSITE" id="PS50216">
    <property type="entry name" value="DHHC"/>
    <property type="match status" value="1"/>
</dbReference>
<proteinExistence type="inferred from homology"/>
<keyword evidence="4 7" id="KW-1133">Transmembrane helix</keyword>
<evidence type="ECO:0000256" key="3">
    <source>
        <dbReference type="ARBA" id="ARBA00022692"/>
    </source>
</evidence>
<feature type="transmembrane region" description="Helical" evidence="7">
    <location>
        <begin position="160"/>
        <end position="180"/>
    </location>
</feature>
<evidence type="ECO:0000313" key="11">
    <source>
        <dbReference type="Proteomes" id="UP000663829"/>
    </source>
</evidence>
<feature type="transmembrane region" description="Helical" evidence="7">
    <location>
        <begin position="15"/>
        <end position="36"/>
    </location>
</feature>
<dbReference type="EC" id="2.3.1.225" evidence="7"/>
<dbReference type="Pfam" id="PF01529">
    <property type="entry name" value="DHHC"/>
    <property type="match status" value="1"/>
</dbReference>
<evidence type="ECO:0000259" key="8">
    <source>
        <dbReference type="Pfam" id="PF01529"/>
    </source>
</evidence>
<feature type="transmembrane region" description="Helical" evidence="7">
    <location>
        <begin position="186"/>
        <end position="208"/>
    </location>
</feature>
<evidence type="ECO:0000313" key="9">
    <source>
        <dbReference type="EMBL" id="CAF0866823.1"/>
    </source>
</evidence>
<dbReference type="EMBL" id="CAJOBC010001087">
    <property type="protein sequence ID" value="CAF3654316.1"/>
    <property type="molecule type" value="Genomic_DNA"/>
</dbReference>
<comment type="domain">
    <text evidence="7">The DHHC domain is required for palmitoyltransferase activity.</text>
</comment>
<evidence type="ECO:0000256" key="6">
    <source>
        <dbReference type="ARBA" id="ARBA00023315"/>
    </source>
</evidence>
<dbReference type="GO" id="GO:0016020">
    <property type="term" value="C:membrane"/>
    <property type="evidence" value="ECO:0007669"/>
    <property type="project" value="UniProtKB-SubCell"/>
</dbReference>
<protein>
    <recommendedName>
        <fullName evidence="7">Palmitoyltransferase</fullName>
        <ecNumber evidence="7">2.3.1.225</ecNumber>
    </recommendedName>
</protein>
<evidence type="ECO:0000256" key="7">
    <source>
        <dbReference type="RuleBase" id="RU079119"/>
    </source>
</evidence>
<sequence length="268" mass="32497">MAKNQLFFKCLNHFITFYAYFGLLFALFWIYCIVIPEYFEKYSLSQTFYILFNIFFLYFYIQGYTNLILTTISRYFLRTNKHSLTASDFFCPKCNSYSNNRSHHCTLCNYCVPLRDHHCFFVGVCVGSHNKRYFMLMLFHLWWAHIIGYSFIWSYMWKEIGGFCLETILKILFFNIAYLIGYINSMWIVLICLLHYLVFIDLILLSGIQYQMVKRLIRGQTQYEEKKNIIDPTYKKGEEFYRIFGGKRFFWIFLNPLYRQNLSLGNYI</sequence>
<dbReference type="InterPro" id="IPR001594">
    <property type="entry name" value="Palmitoyltrfase_DHHC"/>
</dbReference>
<evidence type="ECO:0000256" key="2">
    <source>
        <dbReference type="ARBA" id="ARBA00022679"/>
    </source>
</evidence>
<feature type="transmembrane region" description="Helical" evidence="7">
    <location>
        <begin position="48"/>
        <end position="69"/>
    </location>
</feature>
<dbReference type="AlphaFoldDB" id="A0A813XLT7"/>
<evidence type="ECO:0000256" key="5">
    <source>
        <dbReference type="ARBA" id="ARBA00023136"/>
    </source>
</evidence>
<keyword evidence="11" id="KW-1185">Reference proteome</keyword>
<comment type="caution">
    <text evidence="9">The sequence shown here is derived from an EMBL/GenBank/DDBJ whole genome shotgun (WGS) entry which is preliminary data.</text>
</comment>
<keyword evidence="5 7" id="KW-0472">Membrane</keyword>
<keyword evidence="2 7" id="KW-0808">Transferase</keyword>
<dbReference type="PANTHER" id="PTHR12246">
    <property type="entry name" value="PALMITOYLTRANSFERASE ZDHHC16"/>
    <property type="match status" value="1"/>
</dbReference>
<name>A0A813XLT7_9BILA</name>
<dbReference type="EMBL" id="CAJNOQ010001087">
    <property type="protein sequence ID" value="CAF0866823.1"/>
    <property type="molecule type" value="Genomic_DNA"/>
</dbReference>
<feature type="domain" description="Palmitoyltransferase DHHC" evidence="8">
    <location>
        <begin position="89"/>
        <end position="228"/>
    </location>
</feature>
<dbReference type="Proteomes" id="UP000681722">
    <property type="component" value="Unassembled WGS sequence"/>
</dbReference>
<evidence type="ECO:0000256" key="1">
    <source>
        <dbReference type="ARBA" id="ARBA00004141"/>
    </source>
</evidence>
<comment type="catalytic activity">
    <reaction evidence="7">
        <text>L-cysteinyl-[protein] + hexadecanoyl-CoA = S-hexadecanoyl-L-cysteinyl-[protein] + CoA</text>
        <dbReference type="Rhea" id="RHEA:36683"/>
        <dbReference type="Rhea" id="RHEA-COMP:10131"/>
        <dbReference type="Rhea" id="RHEA-COMP:11032"/>
        <dbReference type="ChEBI" id="CHEBI:29950"/>
        <dbReference type="ChEBI" id="CHEBI:57287"/>
        <dbReference type="ChEBI" id="CHEBI:57379"/>
        <dbReference type="ChEBI" id="CHEBI:74151"/>
        <dbReference type="EC" id="2.3.1.225"/>
    </reaction>
</comment>
<feature type="transmembrane region" description="Helical" evidence="7">
    <location>
        <begin position="133"/>
        <end position="153"/>
    </location>
</feature>
<dbReference type="OrthoDB" id="302728at2759"/>
<reference evidence="9" key="1">
    <citation type="submission" date="2021-02" db="EMBL/GenBank/DDBJ databases">
        <authorList>
            <person name="Nowell W R."/>
        </authorList>
    </citation>
    <scope>NUCLEOTIDE SEQUENCE</scope>
</reference>
<evidence type="ECO:0000256" key="4">
    <source>
        <dbReference type="ARBA" id="ARBA00022989"/>
    </source>
</evidence>